<keyword evidence="4 7" id="KW-0812">Transmembrane</keyword>
<dbReference type="EMBL" id="VRYZ01000003">
    <property type="protein sequence ID" value="TXS92388.1"/>
    <property type="molecule type" value="Genomic_DNA"/>
</dbReference>
<evidence type="ECO:0000256" key="1">
    <source>
        <dbReference type="ARBA" id="ARBA00004651"/>
    </source>
</evidence>
<proteinExistence type="inferred from homology"/>
<comment type="caution">
    <text evidence="8">The sequence shown here is derived from an EMBL/GenBank/DDBJ whole genome shotgun (WGS) entry which is preliminary data.</text>
</comment>
<name>A0A5C8ZV70_9GAMM</name>
<sequence length="156" mass="17448">MRYTLGMAGALALFWLMNSGHYSPLLLTLGAASVVLVTWIARRMDVVDRESMPLHLLSRVPRYFLWLSGQIIASNLDLVRQTWSRNPDYEPQVARLPLPQQSDICRVVYANSINLTPGTLTVEISADHLLVHSLSARGMASLEGGEMSRRVSELEQ</sequence>
<comment type="subcellular location">
    <subcellularLocation>
        <location evidence="1">Cell membrane</location>
        <topology evidence="1">Multi-pass membrane protein</topology>
    </subcellularLocation>
</comment>
<organism evidence="8 9">
    <name type="scientific">Parahaliea aestuarii</name>
    <dbReference type="NCBI Taxonomy" id="1852021"/>
    <lineage>
        <taxon>Bacteria</taxon>
        <taxon>Pseudomonadati</taxon>
        <taxon>Pseudomonadota</taxon>
        <taxon>Gammaproteobacteria</taxon>
        <taxon>Cellvibrionales</taxon>
        <taxon>Halieaceae</taxon>
        <taxon>Parahaliea</taxon>
    </lineage>
</organism>
<keyword evidence="5 7" id="KW-1133">Transmembrane helix</keyword>
<evidence type="ECO:0000256" key="7">
    <source>
        <dbReference type="SAM" id="Phobius"/>
    </source>
</evidence>
<comment type="similarity">
    <text evidence="2">Belongs to the CPA3 antiporters (TC 2.A.63) subunit E family.</text>
</comment>
<dbReference type="GO" id="GO:0005886">
    <property type="term" value="C:plasma membrane"/>
    <property type="evidence" value="ECO:0007669"/>
    <property type="project" value="UniProtKB-SubCell"/>
</dbReference>
<evidence type="ECO:0000256" key="6">
    <source>
        <dbReference type="ARBA" id="ARBA00023136"/>
    </source>
</evidence>
<evidence type="ECO:0000313" key="9">
    <source>
        <dbReference type="Proteomes" id="UP000321933"/>
    </source>
</evidence>
<dbReference type="RefSeq" id="WP_148063762.1">
    <property type="nucleotide sequence ID" value="NZ_VRYZ01000003.1"/>
</dbReference>
<keyword evidence="9" id="KW-1185">Reference proteome</keyword>
<dbReference type="Proteomes" id="UP000321933">
    <property type="component" value="Unassembled WGS sequence"/>
</dbReference>
<dbReference type="InterPro" id="IPR002758">
    <property type="entry name" value="Cation_antiport_E"/>
</dbReference>
<protein>
    <submittedName>
        <fullName evidence="8">Cation transporter</fullName>
    </submittedName>
</protein>
<dbReference type="PANTHER" id="PTHR34584">
    <property type="entry name" value="NA(+)/H(+) ANTIPORTER SUBUNIT E1"/>
    <property type="match status" value="1"/>
</dbReference>
<dbReference type="GO" id="GO:0008324">
    <property type="term" value="F:monoatomic cation transmembrane transporter activity"/>
    <property type="evidence" value="ECO:0007669"/>
    <property type="project" value="InterPro"/>
</dbReference>
<evidence type="ECO:0000256" key="2">
    <source>
        <dbReference type="ARBA" id="ARBA00006228"/>
    </source>
</evidence>
<keyword evidence="6 7" id="KW-0472">Membrane</keyword>
<evidence type="ECO:0000313" key="8">
    <source>
        <dbReference type="EMBL" id="TXS92388.1"/>
    </source>
</evidence>
<dbReference type="PANTHER" id="PTHR34584:SF1">
    <property type="entry name" value="NA(+)_H(+) ANTIPORTER SUBUNIT E1"/>
    <property type="match status" value="1"/>
</dbReference>
<dbReference type="OrthoDB" id="9807187at2"/>
<dbReference type="Pfam" id="PF01899">
    <property type="entry name" value="MNHE"/>
    <property type="match status" value="1"/>
</dbReference>
<accession>A0A5C8ZV70</accession>
<evidence type="ECO:0000256" key="3">
    <source>
        <dbReference type="ARBA" id="ARBA00022475"/>
    </source>
</evidence>
<gene>
    <name evidence="8" type="ORF">FVW59_08170</name>
</gene>
<feature type="transmembrane region" description="Helical" evidence="7">
    <location>
        <begin position="20"/>
        <end position="41"/>
    </location>
</feature>
<dbReference type="AlphaFoldDB" id="A0A5C8ZV70"/>
<evidence type="ECO:0000256" key="4">
    <source>
        <dbReference type="ARBA" id="ARBA00022692"/>
    </source>
</evidence>
<evidence type="ECO:0000256" key="5">
    <source>
        <dbReference type="ARBA" id="ARBA00022989"/>
    </source>
</evidence>
<reference evidence="8 9" key="1">
    <citation type="submission" date="2019-08" db="EMBL/GenBank/DDBJ databases">
        <title>Parahaliea maris sp. nov., isolated from the surface seawater.</title>
        <authorList>
            <person name="Liu Y."/>
        </authorList>
    </citation>
    <scope>NUCLEOTIDE SEQUENCE [LARGE SCALE GENOMIC DNA]</scope>
    <source>
        <strain evidence="8 9">S2-26</strain>
    </source>
</reference>
<keyword evidence="3" id="KW-1003">Cell membrane</keyword>